<reference evidence="1" key="1">
    <citation type="submission" date="2022-05" db="EMBL/GenBank/DDBJ databases">
        <title>The Musa troglodytarum L. genome provides insights into the mechanism of non-climacteric behaviour and enrichment of carotenoids.</title>
        <authorList>
            <person name="Wang J."/>
        </authorList>
    </citation>
    <scope>NUCLEOTIDE SEQUENCE</scope>
    <source>
        <tissue evidence="1">Leaf</tissue>
    </source>
</reference>
<protein>
    <submittedName>
        <fullName evidence="1">Uncharacterized protein</fullName>
    </submittedName>
</protein>
<dbReference type="AlphaFoldDB" id="A0A9E7E9T6"/>
<accession>A0A9E7E9T6</accession>
<keyword evidence="2" id="KW-1185">Reference proteome</keyword>
<evidence type="ECO:0000313" key="2">
    <source>
        <dbReference type="Proteomes" id="UP001055439"/>
    </source>
</evidence>
<evidence type="ECO:0000313" key="1">
    <source>
        <dbReference type="EMBL" id="URD72981.1"/>
    </source>
</evidence>
<dbReference type="Proteomes" id="UP001055439">
    <property type="component" value="Chromosome 1"/>
</dbReference>
<dbReference type="EMBL" id="CP097502">
    <property type="protein sequence ID" value="URD72981.1"/>
    <property type="molecule type" value="Genomic_DNA"/>
</dbReference>
<proteinExistence type="predicted"/>
<organism evidence="1 2">
    <name type="scientific">Musa troglodytarum</name>
    <name type="common">fe'i banana</name>
    <dbReference type="NCBI Taxonomy" id="320322"/>
    <lineage>
        <taxon>Eukaryota</taxon>
        <taxon>Viridiplantae</taxon>
        <taxon>Streptophyta</taxon>
        <taxon>Embryophyta</taxon>
        <taxon>Tracheophyta</taxon>
        <taxon>Spermatophyta</taxon>
        <taxon>Magnoliopsida</taxon>
        <taxon>Liliopsida</taxon>
        <taxon>Zingiberales</taxon>
        <taxon>Musaceae</taxon>
        <taxon>Musa</taxon>
    </lineage>
</organism>
<sequence>MADERPLVGQDLYYSNIIAAMQDVKIKSSFALISRCDVGICCADHDTSEELAEVMQENVAHIISTQLSDSRLFIKSEAKSFCLSYVFLSTELEFDEISSYRPHGSKSYPVILA</sequence>
<name>A0A9E7E9T6_9LILI</name>
<gene>
    <name evidence="1" type="ORF">MUK42_35148</name>
</gene>